<keyword evidence="1" id="KW-0732">Signal</keyword>
<sequence>MRNILSSLVVMAALAVAPSVLHATPITGQFSITGASVTDNGTSLSFVPDSIAVGAANTLNGSFATLLSSNEAGTITQNIDYSPYTAGSGVITLTNTNGTIVNYTLDTLTAQVVGGFTLFTGNGMLSTNAAGYDNTDGTLLFSTQGNGTVTFSATTNAAAPSAVPEPSTLALLGTGLVGLAGLVKRRLA</sequence>
<feature type="chain" id="PRO_5043288493" evidence="1">
    <location>
        <begin position="24"/>
        <end position="188"/>
    </location>
</feature>
<feature type="domain" description="Ice-binding protein C-terminal" evidence="2">
    <location>
        <begin position="162"/>
        <end position="185"/>
    </location>
</feature>
<dbReference type="InterPro" id="IPR013424">
    <property type="entry name" value="Ice-binding_C"/>
</dbReference>
<dbReference type="KEGG" id="epl:P4G45_04095"/>
<protein>
    <submittedName>
        <fullName evidence="3">PEP-CTERM sorting domain-containing protein</fullName>
    </submittedName>
</protein>
<dbReference type="EMBL" id="CP121194">
    <property type="protein sequence ID" value="XBH10913.1"/>
    <property type="molecule type" value="Genomic_DNA"/>
</dbReference>
<name>A0AAU7CZI0_9BACT</name>
<gene>
    <name evidence="3" type="ORF">P4G45_04095</name>
    <name evidence="4" type="ORF">P8936_04060</name>
</gene>
<evidence type="ECO:0000256" key="1">
    <source>
        <dbReference type="SAM" id="SignalP"/>
    </source>
</evidence>
<accession>A0AAU7CZI0</accession>
<reference evidence="3" key="1">
    <citation type="submission" date="2023-03" db="EMBL/GenBank/DDBJ databases">
        <title>Edaphobacter sp.</title>
        <authorList>
            <person name="Huber K.J."/>
            <person name="Papendorf J."/>
            <person name="Pilke C."/>
            <person name="Bunk B."/>
            <person name="Sproeer C."/>
            <person name="Pester M."/>
        </authorList>
    </citation>
    <scope>NUCLEOTIDE SEQUENCE</scope>
    <source>
        <strain evidence="3">DSM 109919</strain>
        <strain evidence="4">DSM 109920</strain>
    </source>
</reference>
<organism evidence="3">
    <name type="scientific">Edaphobacter paludis</name>
    <dbReference type="NCBI Taxonomy" id="3035702"/>
    <lineage>
        <taxon>Bacteria</taxon>
        <taxon>Pseudomonadati</taxon>
        <taxon>Acidobacteriota</taxon>
        <taxon>Terriglobia</taxon>
        <taxon>Terriglobales</taxon>
        <taxon>Acidobacteriaceae</taxon>
        <taxon>Edaphobacter</taxon>
    </lineage>
</organism>
<evidence type="ECO:0000313" key="3">
    <source>
        <dbReference type="EMBL" id="XBH10913.1"/>
    </source>
</evidence>
<accession>A0AAU7DAI6</accession>
<dbReference type="AlphaFoldDB" id="A0AAU7CZI0"/>
<dbReference type="Pfam" id="PF07589">
    <property type="entry name" value="PEP-CTERM"/>
    <property type="match status" value="1"/>
</dbReference>
<proteinExistence type="predicted"/>
<feature type="signal peptide" evidence="1">
    <location>
        <begin position="1"/>
        <end position="23"/>
    </location>
</feature>
<evidence type="ECO:0000259" key="2">
    <source>
        <dbReference type="Pfam" id="PF07589"/>
    </source>
</evidence>
<dbReference type="EMBL" id="CP121195">
    <property type="protein sequence ID" value="XBH14340.1"/>
    <property type="molecule type" value="Genomic_DNA"/>
</dbReference>
<evidence type="ECO:0000313" key="4">
    <source>
        <dbReference type="EMBL" id="XBH14340.1"/>
    </source>
</evidence>
<dbReference type="NCBIfam" id="TIGR02595">
    <property type="entry name" value="PEP_CTERM"/>
    <property type="match status" value="1"/>
</dbReference>
<dbReference type="RefSeq" id="WP_348268403.1">
    <property type="nucleotide sequence ID" value="NZ_CP121194.1"/>
</dbReference>